<evidence type="ECO:0000256" key="2">
    <source>
        <dbReference type="SAM" id="Phobius"/>
    </source>
</evidence>
<accession>A0A7I4YJ17</accession>
<evidence type="ECO:0000256" key="1">
    <source>
        <dbReference type="SAM" id="MobiDB-lite"/>
    </source>
</evidence>
<reference evidence="4" key="1">
    <citation type="submission" date="2020-12" db="UniProtKB">
        <authorList>
            <consortium name="WormBaseParasite"/>
        </authorList>
    </citation>
    <scope>IDENTIFICATION</scope>
    <source>
        <strain evidence="4">MHco3</strain>
    </source>
</reference>
<dbReference type="AlphaFoldDB" id="A0A7I4YJ17"/>
<keyword evidence="2" id="KW-0472">Membrane</keyword>
<dbReference type="WBParaSite" id="HCON_00106390-00002">
    <property type="protein sequence ID" value="HCON_00106390-00002"/>
    <property type="gene ID" value="HCON_00106390"/>
</dbReference>
<feature type="compositionally biased region" description="Basic residues" evidence="1">
    <location>
        <begin position="88"/>
        <end position="103"/>
    </location>
</feature>
<dbReference type="Proteomes" id="UP000025227">
    <property type="component" value="Unplaced"/>
</dbReference>
<feature type="region of interest" description="Disordered" evidence="1">
    <location>
        <begin position="63"/>
        <end position="235"/>
    </location>
</feature>
<evidence type="ECO:0000313" key="3">
    <source>
        <dbReference type="Proteomes" id="UP000025227"/>
    </source>
</evidence>
<keyword evidence="3" id="KW-1185">Reference proteome</keyword>
<protein>
    <submittedName>
        <fullName evidence="4">Myosin motor domain-containing protein</fullName>
    </submittedName>
</protein>
<keyword evidence="2" id="KW-0812">Transmembrane</keyword>
<organism evidence="3 4">
    <name type="scientific">Haemonchus contortus</name>
    <name type="common">Barber pole worm</name>
    <dbReference type="NCBI Taxonomy" id="6289"/>
    <lineage>
        <taxon>Eukaryota</taxon>
        <taxon>Metazoa</taxon>
        <taxon>Ecdysozoa</taxon>
        <taxon>Nematoda</taxon>
        <taxon>Chromadorea</taxon>
        <taxon>Rhabditida</taxon>
        <taxon>Rhabditina</taxon>
        <taxon>Rhabditomorpha</taxon>
        <taxon>Strongyloidea</taxon>
        <taxon>Trichostrongylidae</taxon>
        <taxon>Haemonchus</taxon>
    </lineage>
</organism>
<dbReference type="OrthoDB" id="10687630at2759"/>
<feature type="compositionally biased region" description="Basic residues" evidence="1">
    <location>
        <begin position="219"/>
        <end position="235"/>
    </location>
</feature>
<keyword evidence="2" id="KW-1133">Transmembrane helix</keyword>
<feature type="compositionally biased region" description="Basic residues" evidence="1">
    <location>
        <begin position="140"/>
        <end position="175"/>
    </location>
</feature>
<name>A0A7I4YJ17_HAECO</name>
<feature type="compositionally biased region" description="Basic and acidic residues" evidence="1">
    <location>
        <begin position="64"/>
        <end position="82"/>
    </location>
</feature>
<sequence length="235" mass="26045">LPFFLNFNSLGSLLKKMLACDADLLLWTILIVLVVLISMSLCGKNRKTVHETEEDEEDVKTAVSKKERIVRGGKSQKSEIRRIGTRTASKRSIRQQTSQKKKLTSPVADPGSLSSRGGGKSSRRVVRPQGPAERSEKSTKKSVRSRSARSVSRGRSKRNRKKRSTNSQSSKRRKALCGAGGSSKSCRGGKSSRRSIRRDVSAGRSKRGSRRGLSVSNKSSKKSSKKMRKRRSKEL</sequence>
<feature type="transmembrane region" description="Helical" evidence="2">
    <location>
        <begin position="24"/>
        <end position="42"/>
    </location>
</feature>
<proteinExistence type="predicted"/>
<evidence type="ECO:0000313" key="4">
    <source>
        <dbReference type="WBParaSite" id="HCON_00106390-00002"/>
    </source>
</evidence>